<keyword evidence="1" id="KW-0472">Membrane</keyword>
<reference evidence="2 3" key="1">
    <citation type="submission" date="2016-01" db="EMBL/GenBank/DDBJ databases">
        <title>Mycobacterium immunogenum strain CD11_6 genome sequencing and assembly.</title>
        <authorList>
            <person name="Kaur G."/>
            <person name="Nair G.R."/>
            <person name="Mayilraj S."/>
        </authorList>
    </citation>
    <scope>NUCLEOTIDE SEQUENCE [LARGE SCALE GENOMIC DNA]</scope>
    <source>
        <strain evidence="2 3">CD11-6</strain>
    </source>
</reference>
<evidence type="ECO:0000256" key="1">
    <source>
        <dbReference type="SAM" id="Phobius"/>
    </source>
</evidence>
<organism evidence="2 3">
    <name type="scientific">Mycobacteroides immunogenum</name>
    <dbReference type="NCBI Taxonomy" id="83262"/>
    <lineage>
        <taxon>Bacteria</taxon>
        <taxon>Bacillati</taxon>
        <taxon>Actinomycetota</taxon>
        <taxon>Actinomycetes</taxon>
        <taxon>Mycobacteriales</taxon>
        <taxon>Mycobacteriaceae</taxon>
        <taxon>Mycobacteroides</taxon>
    </lineage>
</organism>
<feature type="transmembrane region" description="Helical" evidence="1">
    <location>
        <begin position="41"/>
        <end position="62"/>
    </location>
</feature>
<feature type="transmembrane region" description="Helical" evidence="1">
    <location>
        <begin position="69"/>
        <end position="87"/>
    </location>
</feature>
<dbReference type="EMBL" id="LQYE01000007">
    <property type="protein sequence ID" value="OAT69347.1"/>
    <property type="molecule type" value="Genomic_DNA"/>
</dbReference>
<protein>
    <submittedName>
        <fullName evidence="2">Uncharacterized protein</fullName>
    </submittedName>
</protein>
<evidence type="ECO:0000313" key="3">
    <source>
        <dbReference type="Proteomes" id="UP000186919"/>
    </source>
</evidence>
<name>A0A179VCJ1_9MYCO</name>
<dbReference type="AlphaFoldDB" id="A0A179VCJ1"/>
<keyword evidence="1" id="KW-1133">Transmembrane helix</keyword>
<sequence length="206" mass="22221">MLGALAVQIIYALTCHAASPPRDVPQWLTVSDAQLEQCTLVIQIGVTACIFVGIVLAIFHSLTHDMTSAIATLLTGTWAALSLIFTWPELMLGYRGAPPPPGMGTPMPFTTDFDYTAYLTQLLPQLAAPTAWATTAALTAAGAYALMLAVHRIWVRNHADKITEGKTNRIGTGVTRFRQAAFTAVIRSDPIDLHDNVTQESERGNS</sequence>
<feature type="transmembrane region" description="Helical" evidence="1">
    <location>
        <begin position="131"/>
        <end position="150"/>
    </location>
</feature>
<evidence type="ECO:0000313" key="2">
    <source>
        <dbReference type="EMBL" id="OAT69347.1"/>
    </source>
</evidence>
<keyword evidence="1" id="KW-0812">Transmembrane</keyword>
<gene>
    <name evidence="2" type="ORF">AWB85_21535</name>
</gene>
<proteinExistence type="predicted"/>
<accession>A0A179VCJ1</accession>
<dbReference type="Proteomes" id="UP000186919">
    <property type="component" value="Unassembled WGS sequence"/>
</dbReference>
<comment type="caution">
    <text evidence="2">The sequence shown here is derived from an EMBL/GenBank/DDBJ whole genome shotgun (WGS) entry which is preliminary data.</text>
</comment>